<proteinExistence type="predicted"/>
<sequence>MNKKPSLRIIKLCLKVNGELTSITILLIMQSIGRWVFDRTKQLDQTQMVVGGNDAVLGTCSPKQIN</sequence>
<gene>
    <name evidence="1" type="ORF">JTE90_009716</name>
</gene>
<evidence type="ECO:0000313" key="1">
    <source>
        <dbReference type="EMBL" id="KAG8192688.1"/>
    </source>
</evidence>
<comment type="caution">
    <text evidence="1">The sequence shown here is derived from an EMBL/GenBank/DDBJ whole genome shotgun (WGS) entry which is preliminary data.</text>
</comment>
<accession>A0AAV6VA12</accession>
<organism evidence="1 2">
    <name type="scientific">Oedothorax gibbosus</name>
    <dbReference type="NCBI Taxonomy" id="931172"/>
    <lineage>
        <taxon>Eukaryota</taxon>
        <taxon>Metazoa</taxon>
        <taxon>Ecdysozoa</taxon>
        <taxon>Arthropoda</taxon>
        <taxon>Chelicerata</taxon>
        <taxon>Arachnida</taxon>
        <taxon>Araneae</taxon>
        <taxon>Araneomorphae</taxon>
        <taxon>Entelegynae</taxon>
        <taxon>Araneoidea</taxon>
        <taxon>Linyphiidae</taxon>
        <taxon>Erigoninae</taxon>
        <taxon>Oedothorax</taxon>
    </lineage>
</organism>
<protein>
    <submittedName>
        <fullName evidence="1">Uncharacterized protein</fullName>
    </submittedName>
</protein>
<dbReference type="AlphaFoldDB" id="A0AAV6VA12"/>
<dbReference type="Proteomes" id="UP000827092">
    <property type="component" value="Unassembled WGS sequence"/>
</dbReference>
<reference evidence="1 2" key="1">
    <citation type="journal article" date="2022" name="Nat. Ecol. Evol.">
        <title>A masculinizing supergene underlies an exaggerated male reproductive morph in a spider.</title>
        <authorList>
            <person name="Hendrickx F."/>
            <person name="De Corte Z."/>
            <person name="Sonet G."/>
            <person name="Van Belleghem S.M."/>
            <person name="Kostlbacher S."/>
            <person name="Vangestel C."/>
        </authorList>
    </citation>
    <scope>NUCLEOTIDE SEQUENCE [LARGE SCALE GENOMIC DNA]</scope>
    <source>
        <strain evidence="1">W744_W776</strain>
    </source>
</reference>
<keyword evidence="2" id="KW-1185">Reference proteome</keyword>
<name>A0AAV6VA12_9ARAC</name>
<dbReference type="EMBL" id="JAFNEN010000136">
    <property type="protein sequence ID" value="KAG8192688.1"/>
    <property type="molecule type" value="Genomic_DNA"/>
</dbReference>
<evidence type="ECO:0000313" key="2">
    <source>
        <dbReference type="Proteomes" id="UP000827092"/>
    </source>
</evidence>